<feature type="compositionally biased region" description="Basic and acidic residues" evidence="1">
    <location>
        <begin position="223"/>
        <end position="247"/>
    </location>
</feature>
<accession>A0A017S5E5</accession>
<evidence type="ECO:0000256" key="1">
    <source>
        <dbReference type="SAM" id="MobiDB-lite"/>
    </source>
</evidence>
<evidence type="ECO:0000313" key="3">
    <source>
        <dbReference type="Proteomes" id="UP000019804"/>
    </source>
</evidence>
<feature type="compositionally biased region" description="Polar residues" evidence="1">
    <location>
        <begin position="112"/>
        <end position="122"/>
    </location>
</feature>
<feature type="region of interest" description="Disordered" evidence="1">
    <location>
        <begin position="595"/>
        <end position="659"/>
    </location>
</feature>
<organism evidence="2 3">
    <name type="scientific">Aspergillus ruber (strain CBS 135680)</name>
    <dbReference type="NCBI Taxonomy" id="1388766"/>
    <lineage>
        <taxon>Eukaryota</taxon>
        <taxon>Fungi</taxon>
        <taxon>Dikarya</taxon>
        <taxon>Ascomycota</taxon>
        <taxon>Pezizomycotina</taxon>
        <taxon>Eurotiomycetes</taxon>
        <taxon>Eurotiomycetidae</taxon>
        <taxon>Eurotiales</taxon>
        <taxon>Aspergillaceae</taxon>
        <taxon>Aspergillus</taxon>
        <taxon>Aspergillus subgen. Aspergillus</taxon>
    </lineage>
</organism>
<feature type="compositionally biased region" description="Polar residues" evidence="1">
    <location>
        <begin position="178"/>
        <end position="210"/>
    </location>
</feature>
<feature type="compositionally biased region" description="Acidic residues" evidence="1">
    <location>
        <begin position="527"/>
        <end position="538"/>
    </location>
</feature>
<feature type="region of interest" description="Disordered" evidence="1">
    <location>
        <begin position="510"/>
        <end position="538"/>
    </location>
</feature>
<feature type="compositionally biased region" description="Basic and acidic residues" evidence="1">
    <location>
        <begin position="123"/>
        <end position="137"/>
    </location>
</feature>
<feature type="compositionally biased region" description="Low complexity" evidence="1">
    <location>
        <begin position="419"/>
        <end position="445"/>
    </location>
</feature>
<dbReference type="AlphaFoldDB" id="A0A017S5E5"/>
<reference evidence="3" key="1">
    <citation type="journal article" date="2014" name="Nat. Commun.">
        <title>Genomic adaptations of the halophilic Dead Sea filamentous fungus Eurotium rubrum.</title>
        <authorList>
            <person name="Kis-Papo T."/>
            <person name="Weig A.R."/>
            <person name="Riley R."/>
            <person name="Persoh D."/>
            <person name="Salamov A."/>
            <person name="Sun H."/>
            <person name="Lipzen A."/>
            <person name="Wasser S.P."/>
            <person name="Rambold G."/>
            <person name="Grigoriev I.V."/>
            <person name="Nevo E."/>
        </authorList>
    </citation>
    <scope>NUCLEOTIDE SEQUENCE [LARGE SCALE GENOMIC DNA]</scope>
    <source>
        <strain evidence="3">CBS 135680</strain>
    </source>
</reference>
<feature type="compositionally biased region" description="Polar residues" evidence="1">
    <location>
        <begin position="1017"/>
        <end position="1031"/>
    </location>
</feature>
<feature type="region of interest" description="Disordered" evidence="1">
    <location>
        <begin position="409"/>
        <end position="471"/>
    </location>
</feature>
<feature type="compositionally biased region" description="Polar residues" evidence="1">
    <location>
        <begin position="142"/>
        <end position="151"/>
    </location>
</feature>
<feature type="region of interest" description="Disordered" evidence="1">
    <location>
        <begin position="335"/>
        <end position="362"/>
    </location>
</feature>
<feature type="region of interest" description="Disordered" evidence="1">
    <location>
        <begin position="922"/>
        <end position="941"/>
    </location>
</feature>
<feature type="compositionally biased region" description="Basic and acidic residues" evidence="1">
    <location>
        <begin position="456"/>
        <end position="466"/>
    </location>
</feature>
<feature type="compositionally biased region" description="Polar residues" evidence="1">
    <location>
        <begin position="710"/>
        <end position="719"/>
    </location>
</feature>
<feature type="region of interest" description="Disordered" evidence="1">
    <location>
        <begin position="992"/>
        <end position="1065"/>
    </location>
</feature>
<feature type="compositionally biased region" description="Basic and acidic residues" evidence="1">
    <location>
        <begin position="353"/>
        <end position="362"/>
    </location>
</feature>
<evidence type="ECO:0000313" key="2">
    <source>
        <dbReference type="EMBL" id="EYE92167.1"/>
    </source>
</evidence>
<dbReference type="STRING" id="1388766.A0A017S5E5"/>
<feature type="region of interest" description="Disordered" evidence="1">
    <location>
        <begin position="1"/>
        <end position="302"/>
    </location>
</feature>
<dbReference type="Proteomes" id="UP000019804">
    <property type="component" value="Unassembled WGS sequence"/>
</dbReference>
<feature type="compositionally biased region" description="Low complexity" evidence="1">
    <location>
        <begin position="18"/>
        <end position="40"/>
    </location>
</feature>
<sequence length="1065" mass="115162">MPPSTVFSYWRRDHRRSSASPVPQQQQQQQPQQPASSPSSKNNVNENPPQLPVIPNTPDLSMGLGESDGSGSQTAQRASEENNHWDQGQVQADRLNVVAPSGSSMVPSSSATNLTVPSSSLEKQTRPHSSPEERERAASVLTAHSSNSQLSCPGPRAEFGESDSSSSKQDLPFRLSSGKGNTSSSDNQKQPPTSAPGTAVSGSSRSNAQVKGSPDVSPAEKSMLSHKESKLDRSNSRRHADRDGPSEHHHKSGKAMLHLLNPMSLLARRRSSRSSRMASSRTDDTKIGAPNLVPAIPDDYDPRIRGNIVHDFSAPRPRRNISTAPILAQDAAGVNEQPQNGHVPEPSNQTSEQKTRHNEHPPAFKEHFEEDKNALQVENKGYLQSPLLINPAHQDNEHSLPVFARNLPSKIPERDEGQPAEQRQEQQQLQQQQLPLLTPQHPQEQAVLDPKPAVEPVKKGELPPVREEEDTVVEMLQQPLGLPRHLKSNASRFSFDMTGMESSVQEKLLEEKHKEKEAERRARYGTDDGEYSDDDFDEDLLDDMDGLEEKIPGVNTDADEDELVSGSGTLMINKSWLSPGLSPIIGSPVSPAVPNQATLPAQGAPVPAELRQDSSRTPSLYENTTPGNNDVSIPQQQINAGAPSTGPAPVPLGMNPGTSQVLEDDDDLYFDDGEFGDLDADVGVEGEKFDESIFDDETSHLYDRKKKTAPETSGEQQATRFEDSLSEEEFTRNLAGHTGALGHAPSMASDYRIGLKTFGSLSERTRDAGSAKVHGGVLSEHNLEALHNALTKAATGNDRFERTDSMSDRSMDQESAAQTAQTADSHPGLISDNSRLSQAIEPFGSEEILEDFDYDDCDALYDDPIIAAANAEALENDDDGFYGQEFGFYAHSHGNSELELTNGGYFGPRGVEGISRSFSSRGKFREPSLTPITERSERSTRNSVISLTAAHAPGHSNTSMSSPGLAQLVDLGNLDDEMSLSALMRLRRGAWGGSNGSLRSSSASPPPFAHQPHSSSNRGSFTALSDASPTIPTIPADVIWPGNGSATGSPVRELERNGSSTASPV</sequence>
<keyword evidence="3" id="KW-1185">Reference proteome</keyword>
<feature type="compositionally biased region" description="Polar residues" evidence="1">
    <location>
        <begin position="615"/>
        <end position="639"/>
    </location>
</feature>
<proteinExistence type="predicted"/>
<feature type="compositionally biased region" description="Basic and acidic residues" evidence="1">
    <location>
        <begin position="798"/>
        <end position="812"/>
    </location>
</feature>
<protein>
    <submittedName>
        <fullName evidence="2">Uncharacterized protein</fullName>
    </submittedName>
</protein>
<feature type="region of interest" description="Disordered" evidence="1">
    <location>
        <begin position="704"/>
        <end position="723"/>
    </location>
</feature>
<dbReference type="RefSeq" id="XP_040635855.1">
    <property type="nucleotide sequence ID" value="XM_040782731.1"/>
</dbReference>
<feature type="compositionally biased region" description="Polar residues" evidence="1">
    <location>
        <begin position="813"/>
        <end position="824"/>
    </location>
</feature>
<dbReference type="EMBL" id="KK088438">
    <property type="protein sequence ID" value="EYE92167.1"/>
    <property type="molecule type" value="Genomic_DNA"/>
</dbReference>
<name>A0A017S5E5_ASPRC</name>
<feature type="compositionally biased region" description="Basic and acidic residues" evidence="1">
    <location>
        <begin position="510"/>
        <end position="526"/>
    </location>
</feature>
<gene>
    <name evidence="2" type="ORF">EURHEDRAFT_415579</name>
</gene>
<dbReference type="OrthoDB" id="5408302at2759"/>
<dbReference type="HOGENOM" id="CLU_003071_1_0_1"/>
<dbReference type="GeneID" id="63697855"/>
<feature type="compositionally biased region" description="Polar residues" evidence="1">
    <location>
        <begin position="336"/>
        <end position="352"/>
    </location>
</feature>
<feature type="region of interest" description="Disordered" evidence="1">
    <location>
        <begin position="794"/>
        <end position="832"/>
    </location>
</feature>
<feature type="compositionally biased region" description="Low complexity" evidence="1">
    <location>
        <begin position="97"/>
        <end position="111"/>
    </location>
</feature>